<dbReference type="Proteomes" id="UP000324832">
    <property type="component" value="Unassembled WGS sequence"/>
</dbReference>
<dbReference type="AlphaFoldDB" id="A0A5E4QXH0"/>
<sequence length="40" mass="4687">MMVTGLAAATKNDKVSWITGRDHQARLEKRRHKQQTFWCS</sequence>
<evidence type="ECO:0000313" key="1">
    <source>
        <dbReference type="EMBL" id="VVD02703.1"/>
    </source>
</evidence>
<evidence type="ECO:0000313" key="2">
    <source>
        <dbReference type="Proteomes" id="UP000324832"/>
    </source>
</evidence>
<name>A0A5E4QXH0_9NEOP</name>
<dbReference type="EMBL" id="FZQP02006222">
    <property type="protein sequence ID" value="VVD02703.1"/>
    <property type="molecule type" value="Genomic_DNA"/>
</dbReference>
<organism evidence="1 2">
    <name type="scientific">Leptidea sinapis</name>
    <dbReference type="NCBI Taxonomy" id="189913"/>
    <lineage>
        <taxon>Eukaryota</taxon>
        <taxon>Metazoa</taxon>
        <taxon>Ecdysozoa</taxon>
        <taxon>Arthropoda</taxon>
        <taxon>Hexapoda</taxon>
        <taxon>Insecta</taxon>
        <taxon>Pterygota</taxon>
        <taxon>Neoptera</taxon>
        <taxon>Endopterygota</taxon>
        <taxon>Lepidoptera</taxon>
        <taxon>Glossata</taxon>
        <taxon>Ditrysia</taxon>
        <taxon>Papilionoidea</taxon>
        <taxon>Pieridae</taxon>
        <taxon>Dismorphiinae</taxon>
        <taxon>Leptidea</taxon>
    </lineage>
</organism>
<reference evidence="1 2" key="1">
    <citation type="submission" date="2017-07" db="EMBL/GenBank/DDBJ databases">
        <authorList>
            <person name="Talla V."/>
            <person name="Backstrom N."/>
        </authorList>
    </citation>
    <scope>NUCLEOTIDE SEQUENCE [LARGE SCALE GENOMIC DNA]</scope>
</reference>
<protein>
    <submittedName>
        <fullName evidence="1">Uncharacterized protein</fullName>
    </submittedName>
</protein>
<keyword evidence="2" id="KW-1185">Reference proteome</keyword>
<accession>A0A5E4QXH0</accession>
<gene>
    <name evidence="1" type="ORF">LSINAPIS_LOCUS12860</name>
</gene>
<proteinExistence type="predicted"/>